<protein>
    <recommendedName>
        <fullName evidence="4">TonB C-terminal domain-containing protein</fullName>
    </recommendedName>
</protein>
<dbReference type="AlphaFoldDB" id="A0A2W5TM09"/>
<evidence type="ECO:0000313" key="3">
    <source>
        <dbReference type="Proteomes" id="UP000249061"/>
    </source>
</evidence>
<dbReference type="Proteomes" id="UP000249061">
    <property type="component" value="Unassembled WGS sequence"/>
</dbReference>
<proteinExistence type="predicted"/>
<dbReference type="InterPro" id="IPR049806">
    <property type="entry name" value="MasK-like_C"/>
</dbReference>
<evidence type="ECO:0000313" key="2">
    <source>
        <dbReference type="EMBL" id="PZR16629.1"/>
    </source>
</evidence>
<name>A0A2W5TM09_9BACT</name>
<comment type="caution">
    <text evidence="2">The sequence shown here is derived from an EMBL/GenBank/DDBJ whole genome shotgun (WGS) entry which is preliminary data.</text>
</comment>
<reference evidence="2 3" key="1">
    <citation type="submission" date="2017-08" db="EMBL/GenBank/DDBJ databases">
        <title>Infants hospitalized years apart are colonized by the same room-sourced microbial strains.</title>
        <authorList>
            <person name="Brooks B."/>
            <person name="Olm M.R."/>
            <person name="Firek B.A."/>
            <person name="Baker R."/>
            <person name="Thomas B.C."/>
            <person name="Morowitz M.J."/>
            <person name="Banfield J.F."/>
        </authorList>
    </citation>
    <scope>NUCLEOTIDE SEQUENCE [LARGE SCALE GENOMIC DNA]</scope>
    <source>
        <strain evidence="2">S2_003_000_R2_14</strain>
    </source>
</reference>
<keyword evidence="1" id="KW-0812">Transmembrane</keyword>
<gene>
    <name evidence="2" type="ORF">DI536_05575</name>
</gene>
<accession>A0A2W5TM09</accession>
<keyword evidence="1" id="KW-1133">Transmembrane helix</keyword>
<dbReference type="NCBIfam" id="NF033768">
    <property type="entry name" value="myxo_SS_tail"/>
    <property type="match status" value="1"/>
</dbReference>
<evidence type="ECO:0008006" key="4">
    <source>
        <dbReference type="Google" id="ProtNLM"/>
    </source>
</evidence>
<organism evidence="2 3">
    <name type="scientific">Archangium gephyra</name>
    <dbReference type="NCBI Taxonomy" id="48"/>
    <lineage>
        <taxon>Bacteria</taxon>
        <taxon>Pseudomonadati</taxon>
        <taxon>Myxococcota</taxon>
        <taxon>Myxococcia</taxon>
        <taxon>Myxococcales</taxon>
        <taxon>Cystobacterineae</taxon>
        <taxon>Archangiaceae</taxon>
        <taxon>Archangium</taxon>
    </lineage>
</organism>
<feature type="transmembrane region" description="Helical" evidence="1">
    <location>
        <begin position="115"/>
        <end position="137"/>
    </location>
</feature>
<keyword evidence="1" id="KW-0472">Membrane</keyword>
<dbReference type="EMBL" id="QFQP01000003">
    <property type="protein sequence ID" value="PZR16629.1"/>
    <property type="molecule type" value="Genomic_DNA"/>
</dbReference>
<dbReference type="SUPFAM" id="SSF74653">
    <property type="entry name" value="TolA/TonB C-terminal domain"/>
    <property type="match status" value="1"/>
</dbReference>
<sequence>MLRGHDGAPVDGNGVLAIATRWHEQPLSLIHVNVGEARAVSEGLDVRWENGLPVIATRPGVRSFTERNGKTTEGGRLVALEPGDVFLAQTGQLTIEARLQRRSERAPEFKRREGFFFGLVLAHSLMLMTAALVAMVITPVVDDASMFGKPSALRSPPTAFTQIPKVRAPELQEKVETAVKVASMRPAVKTPKKTSAAEALKLLFGGGGGRGKTVFVPGLNQIDSVLNELGKNVVSDPGVVGLIARDTEPGGPGVGLQLGRIGPVRGPGPGPGVGLKGKRAEEIVCPGCTPTLGPGYDRDLVLKVVRRHQSELRYCYENELSKSPSLGGKVTVAWTIGADGKVSFADVAESGLDNANVESCIVSRIRRWDFPPPTGGQEVAITFPWVFHTAGSEE</sequence>
<evidence type="ECO:0000256" key="1">
    <source>
        <dbReference type="SAM" id="Phobius"/>
    </source>
</evidence>